<name>A0ACC3TG08_9ASCO</name>
<comment type="caution">
    <text evidence="1">The sequence shown here is derived from an EMBL/GenBank/DDBJ whole genome shotgun (WGS) entry which is preliminary data.</text>
</comment>
<gene>
    <name evidence="1" type="ORF">V1517DRAFT_265932</name>
</gene>
<reference evidence="2" key="1">
    <citation type="journal article" date="2024" name="Front. Bioeng. Biotechnol.">
        <title>Genome-scale model development and genomic sequencing of the oleaginous clade Lipomyces.</title>
        <authorList>
            <person name="Czajka J.J."/>
            <person name="Han Y."/>
            <person name="Kim J."/>
            <person name="Mondo S.J."/>
            <person name="Hofstad B.A."/>
            <person name="Robles A."/>
            <person name="Haridas S."/>
            <person name="Riley R."/>
            <person name="LaButti K."/>
            <person name="Pangilinan J."/>
            <person name="Andreopoulos W."/>
            <person name="Lipzen A."/>
            <person name="Yan J."/>
            <person name="Wang M."/>
            <person name="Ng V."/>
            <person name="Grigoriev I.V."/>
            <person name="Spatafora J.W."/>
            <person name="Magnuson J.K."/>
            <person name="Baker S.E."/>
            <person name="Pomraning K.R."/>
        </authorList>
    </citation>
    <scope>NUCLEOTIDE SEQUENCE [LARGE SCALE GENOMIC DNA]</scope>
    <source>
        <strain evidence="2">CBS 10300</strain>
    </source>
</reference>
<organism evidence="1 2">
    <name type="scientific">Lipomyces orientalis</name>
    <dbReference type="NCBI Taxonomy" id="1233043"/>
    <lineage>
        <taxon>Eukaryota</taxon>
        <taxon>Fungi</taxon>
        <taxon>Dikarya</taxon>
        <taxon>Ascomycota</taxon>
        <taxon>Saccharomycotina</taxon>
        <taxon>Lipomycetes</taxon>
        <taxon>Lipomycetales</taxon>
        <taxon>Lipomycetaceae</taxon>
        <taxon>Lipomyces</taxon>
    </lineage>
</organism>
<keyword evidence="2" id="KW-1185">Reference proteome</keyword>
<evidence type="ECO:0000313" key="1">
    <source>
        <dbReference type="EMBL" id="KAK9319605.1"/>
    </source>
</evidence>
<protein>
    <submittedName>
        <fullName evidence="1">P-loop containing nucleoside triphosphate hydrolase protein</fullName>
    </submittedName>
</protein>
<evidence type="ECO:0000313" key="2">
    <source>
        <dbReference type="Proteomes" id="UP001489719"/>
    </source>
</evidence>
<dbReference type="Proteomes" id="UP001489719">
    <property type="component" value="Unassembled WGS sequence"/>
</dbReference>
<keyword evidence="1" id="KW-0378">Hydrolase</keyword>
<dbReference type="EMBL" id="MU970174">
    <property type="protein sequence ID" value="KAK9319605.1"/>
    <property type="molecule type" value="Genomic_DNA"/>
</dbReference>
<accession>A0ACC3TG08</accession>
<proteinExistence type="predicted"/>
<sequence length="292" mass="33378">MEGNIRVFCRVRPQDRIDVSDMAFIKYSDRREIELTYPRNESDSGTARGSDTANKYMFAFDKVFDPRTKNKEIFNEVSPLVQSALDGYNVCIFSYGQTGSGKTYTMQVMASKDGIIWRAVSRIFMTSTEMQETGWTYIVQGQFLEIYDETVYDLLASTDELGKKKLDLSDDAKEKKIKVPGLTVMPLNSLESAKEVFGSAFANRKEAVRKCNTHSSRSHGIFIITLHGANGRTQERRDGVLHLVDNKFVFTRMEGFVPVVLEPLHLPSITKHKKRRHKKSNARQDFPRTAMY</sequence>